<keyword evidence="3" id="KW-1185">Reference proteome</keyword>
<dbReference type="InterPro" id="IPR027417">
    <property type="entry name" value="P-loop_NTPase"/>
</dbReference>
<dbReference type="GO" id="GO:0006302">
    <property type="term" value="P:double-strand break repair"/>
    <property type="evidence" value="ECO:0007669"/>
    <property type="project" value="TreeGrafter"/>
</dbReference>
<gene>
    <name evidence="2" type="ORF">BES08_14425</name>
</gene>
<evidence type="ECO:0000313" key="2">
    <source>
        <dbReference type="EMBL" id="AOR77817.1"/>
    </source>
</evidence>
<feature type="domain" description="Protein CR006 P-loop" evidence="1">
    <location>
        <begin position="13"/>
        <end position="746"/>
    </location>
</feature>
<dbReference type="PANTHER" id="PTHR32182:SF0">
    <property type="entry name" value="DNA REPLICATION AND REPAIR PROTEIN RECF"/>
    <property type="match status" value="1"/>
</dbReference>
<evidence type="ECO:0000313" key="3">
    <source>
        <dbReference type="Proteomes" id="UP000094626"/>
    </source>
</evidence>
<evidence type="ECO:0000259" key="1">
    <source>
        <dbReference type="Pfam" id="PF13166"/>
    </source>
</evidence>
<organism evidence="2 3">
    <name type="scientific">Novosphingobium resinovorum</name>
    <dbReference type="NCBI Taxonomy" id="158500"/>
    <lineage>
        <taxon>Bacteria</taxon>
        <taxon>Pseudomonadati</taxon>
        <taxon>Pseudomonadota</taxon>
        <taxon>Alphaproteobacteria</taxon>
        <taxon>Sphingomonadales</taxon>
        <taxon>Sphingomonadaceae</taxon>
        <taxon>Novosphingobium</taxon>
    </lineage>
</organism>
<dbReference type="GO" id="GO:0000731">
    <property type="term" value="P:DNA synthesis involved in DNA repair"/>
    <property type="evidence" value="ECO:0007669"/>
    <property type="project" value="TreeGrafter"/>
</dbReference>
<dbReference type="Gene3D" id="3.40.50.300">
    <property type="entry name" value="P-loop containing nucleotide triphosphate hydrolases"/>
    <property type="match status" value="1"/>
</dbReference>
<sequence>MGIIKNIKSLQGMGIYADRGARSTSLQFRRYNLVYGFNGSGKSTLSRLFASLEAGGPHPKLPAGGTFEVELDDGSAFGCPNNPIGLEQRLLVFNSDYIEQNLQWAAGRANPVFYIGTDQAEAANELTKVEGDIIQADAKRDTASATETAAEKTFANYKRERAKSVASRLHLGSRKYEAPALAKDYDAWKDDDRPALTDDELKAAEDMRRLEEPMPRLEAMSFEKASIETAYRFIADVCGQSLATVALDEVQQYPDILLWLKHGHEYHETRGIADCLLCGNAISAERRGLLAAALDDRVDQFVARLNKTAERLSGLIQSSTQMGAKIPALDDLATELRAAFRDVRENVSKDVRLLAKQLGTLQTVLSAKLERPATPADMTDVAAEADVLATAERLAAGVATINEAIAAHNQAVTDFAKHKEAAETSIRRHFIVDCRDDYAKTAKELDDATDKLKVETDGAAALREKARELRQQIRTHGPAAGVINKLIAAYLGHGELTINPVDEGYELQRHGTPITGAPSEGEKTAIAISYFLSSIEADNRKLKDVIVVVDDPVSSLDTKALNFACSLVKTRLEKAAQVFILTHNLQCMNEFRKAWKGRARPPAGKDPTATFLFIDVTIPEGQPRRSSKIIEMSKLLREYDSEYHFLFSHVLRFVEQPDAYDDHGYMIPNVIRRVLDVFLAFKCPGGGGLPGQLDKLCTDYPELDREQLAALERLAQVESHSDNIDDLLSFSTMTLEETKGAAAALFDMIEKVDSKHIERLKSLCR</sequence>
<dbReference type="KEGG" id="nre:BES08_14425"/>
<dbReference type="EMBL" id="CP017075">
    <property type="protein sequence ID" value="AOR77817.1"/>
    <property type="molecule type" value="Genomic_DNA"/>
</dbReference>
<dbReference type="AlphaFoldDB" id="A0A1D8A6T0"/>
<dbReference type="InterPro" id="IPR026866">
    <property type="entry name" value="CR006_AAA"/>
</dbReference>
<dbReference type="SUPFAM" id="SSF52540">
    <property type="entry name" value="P-loop containing nucleoside triphosphate hydrolases"/>
    <property type="match status" value="1"/>
</dbReference>
<dbReference type="Proteomes" id="UP000094626">
    <property type="component" value="Chromosome"/>
</dbReference>
<dbReference type="PANTHER" id="PTHR32182">
    <property type="entry name" value="DNA REPLICATION AND REPAIR PROTEIN RECF"/>
    <property type="match status" value="1"/>
</dbReference>
<dbReference type="RefSeq" id="WP_069708724.1">
    <property type="nucleotide sequence ID" value="NZ_CP017075.1"/>
</dbReference>
<proteinExistence type="predicted"/>
<dbReference type="OrthoDB" id="9789562at2"/>
<protein>
    <submittedName>
        <fullName evidence="2">Metallophosphoesterase</fullName>
    </submittedName>
</protein>
<dbReference type="Pfam" id="PF13166">
    <property type="entry name" value="AAA_13"/>
    <property type="match status" value="1"/>
</dbReference>
<reference evidence="3" key="1">
    <citation type="journal article" date="2017" name="J. Biotechnol.">
        <title>Complete genome sequence of Novosphingobium resinovorum SA1, a versatile xenobiotic-degrading bacterium capable of utilizing sulfanilic acid.</title>
        <authorList>
            <person name="Hegedus B."/>
            <person name="Kos P.B."/>
            <person name="Balint B."/>
            <person name="Maroti G."/>
            <person name="Gan H.M."/>
            <person name="Perei K."/>
            <person name="Rakhely G."/>
        </authorList>
    </citation>
    <scope>NUCLEOTIDE SEQUENCE [LARGE SCALE GENOMIC DNA]</scope>
    <source>
        <strain evidence="3">SA1</strain>
    </source>
</reference>
<accession>A0A1D8A6T0</accession>
<name>A0A1D8A6T0_9SPHN</name>